<sequence>MVWPGKGKEKAKKKKDLEELEEEVTKYKGALKFIHDTILSDAVRSREESFKFDGEGWHLSAYDRSTDGTKALVRVLVDQLVKQIDSANWWAHDYFVLEKEHDNLVFQTQGGDVEAIQRHRTKRAGAKEIARDRIKDLENRLGQAYIEIASYEAEKDRLLTRNSVLQGEHDRDMQLFADDCEKRRIAMQRSHDQEKQALEPRIKRRVLDEYASERKATEDRHIGEMKKLRTKYDIEMDSLKAELAIIGTRHEGEIARLREDHKGKKAELKQQLANEISQHESEVRDMEQQHSSTIQQMDQAREVELQRKQQDHEAKIRTMTQEQESARSQWIQTESRLIRDHNSQMKTLRKEHEDAVDHILKEHKAECRTMNDQIAKMKKDHAAELLLRKSEFDEEKVELLQQHADEKKQIEKDRDAYSAALLERDKARDKVTGDKFEELKDVEIKAKYQELKDAVEKLARLDWRSDQAQPLRRLFPAQSDTLMRQILQDSIWVVLHKHIFCSPFRILGEEGQRLETQWNKEYGKDSAFDNGSYIWPKPEVETERWRYTPVHRAILRETCIFPMTKTTKVVTDCVTRSSTVKECRSALRKPASQWDPRAKLKKDFADALEKLKTELAETLSEVTDKSDKQAVKEVTMKATNMWLEFGMQRFRLLVVVQDSKFESIEDRVRRSQEDVLELVLVPGLKSFGNSKGQDLQAEETIGDFRGDVIKIKGPPRRG</sequence>
<proteinExistence type="predicted"/>
<dbReference type="OrthoDB" id="5430054at2759"/>
<protein>
    <submittedName>
        <fullName evidence="2">Uncharacterized protein</fullName>
    </submittedName>
</protein>
<accession>A0A1L7XGQ1</accession>
<dbReference type="Proteomes" id="UP000184330">
    <property type="component" value="Unassembled WGS sequence"/>
</dbReference>
<feature type="coiled-coil region" evidence="1">
    <location>
        <begin position="254"/>
        <end position="420"/>
    </location>
</feature>
<dbReference type="EMBL" id="FJOG01000026">
    <property type="protein sequence ID" value="CZR64188.1"/>
    <property type="molecule type" value="Genomic_DNA"/>
</dbReference>
<keyword evidence="1" id="KW-0175">Coiled coil</keyword>
<name>A0A1L7XGQ1_9HELO</name>
<evidence type="ECO:0000313" key="3">
    <source>
        <dbReference type="Proteomes" id="UP000184330"/>
    </source>
</evidence>
<organism evidence="2 3">
    <name type="scientific">Phialocephala subalpina</name>
    <dbReference type="NCBI Taxonomy" id="576137"/>
    <lineage>
        <taxon>Eukaryota</taxon>
        <taxon>Fungi</taxon>
        <taxon>Dikarya</taxon>
        <taxon>Ascomycota</taxon>
        <taxon>Pezizomycotina</taxon>
        <taxon>Leotiomycetes</taxon>
        <taxon>Helotiales</taxon>
        <taxon>Mollisiaceae</taxon>
        <taxon>Phialocephala</taxon>
        <taxon>Phialocephala fortinii species complex</taxon>
    </lineage>
</organism>
<reference evidence="2 3" key="1">
    <citation type="submission" date="2016-03" db="EMBL/GenBank/DDBJ databases">
        <authorList>
            <person name="Ploux O."/>
        </authorList>
    </citation>
    <scope>NUCLEOTIDE SEQUENCE [LARGE SCALE GENOMIC DNA]</scope>
    <source>
        <strain evidence="2 3">UAMH 11012</strain>
    </source>
</reference>
<feature type="coiled-coil region" evidence="1">
    <location>
        <begin position="127"/>
        <end position="168"/>
    </location>
</feature>
<keyword evidence="3" id="KW-1185">Reference proteome</keyword>
<feature type="coiled-coil region" evidence="1">
    <location>
        <begin position="10"/>
        <end position="37"/>
    </location>
</feature>
<dbReference type="AlphaFoldDB" id="A0A1L7XGQ1"/>
<evidence type="ECO:0000313" key="2">
    <source>
        <dbReference type="EMBL" id="CZR64188.1"/>
    </source>
</evidence>
<gene>
    <name evidence="2" type="ORF">PAC_14085</name>
</gene>
<feature type="coiled-coil region" evidence="1">
    <location>
        <begin position="601"/>
        <end position="628"/>
    </location>
</feature>
<evidence type="ECO:0000256" key="1">
    <source>
        <dbReference type="SAM" id="Coils"/>
    </source>
</evidence>